<dbReference type="AlphaFoldDB" id="A0A2N1PKL2"/>
<sequence length="483" mass="53818">MGLDKKPSYNRKGALDWGSLMGEIFSSAHEKQGRLLRLGCVLENSDEALELAAKCLQDSRFNSREDAARALLFLERDNSVSTLLTYIEQFASRSLEKIYPILREPVIARYLFHRMCALDQIAREKGDDSEKALQEIKRISALYRDNVSGDMIFVLISSRDWKTQGPRVLEEMLMSLDRRILIEKIREYALLGDVIFLRRASQVMDLMGERGLAVELASNLPAEAWDDESQDFPPGSVAGVPDPFKNTIPPFQSGSAPSEQKSAARNTDFPPEQSEPRPPGSQFQGGGSHQVSHQTHPHQTHPHQTHPHQAHPHQAHPHQTHPPQTAGQPSQSSPQPHSSQPPNSHQNPPRQAQAAGTAQTFFAPGEIICREGDFGGSCFIIRSGRVKVVKTDARGAEIALAELGDNEIFGEMSVIAGQPRSATIIAIEPTELLVVDEANFEKVFKVNPEFSIKMLRILSERLRKSTETIRTLEDRVKALENRN</sequence>
<feature type="region of interest" description="Disordered" evidence="2">
    <location>
        <begin position="225"/>
        <end position="356"/>
    </location>
</feature>
<dbReference type="InterPro" id="IPR018488">
    <property type="entry name" value="cNMP-bd_CS"/>
</dbReference>
<feature type="compositionally biased region" description="Low complexity" evidence="2">
    <location>
        <begin position="321"/>
        <end position="356"/>
    </location>
</feature>
<evidence type="ECO:0000256" key="2">
    <source>
        <dbReference type="SAM" id="MobiDB-lite"/>
    </source>
</evidence>
<dbReference type="Pfam" id="PF00027">
    <property type="entry name" value="cNMP_binding"/>
    <property type="match status" value="1"/>
</dbReference>
<evidence type="ECO:0000313" key="5">
    <source>
        <dbReference type="Proteomes" id="UP000233256"/>
    </source>
</evidence>
<dbReference type="Proteomes" id="UP000233256">
    <property type="component" value="Unassembled WGS sequence"/>
</dbReference>
<dbReference type="CDD" id="cd00038">
    <property type="entry name" value="CAP_ED"/>
    <property type="match status" value="1"/>
</dbReference>
<comment type="caution">
    <text evidence="4">The sequence shown here is derived from an EMBL/GenBank/DDBJ whole genome shotgun (WGS) entry which is preliminary data.</text>
</comment>
<feature type="compositionally biased region" description="Polar residues" evidence="2">
    <location>
        <begin position="249"/>
        <end position="265"/>
    </location>
</feature>
<dbReference type="PROSITE" id="PS00889">
    <property type="entry name" value="CNMP_BINDING_2"/>
    <property type="match status" value="1"/>
</dbReference>
<reference evidence="4 5" key="1">
    <citation type="journal article" date="2017" name="ISME J.">
        <title>Potential for microbial H2 and metal transformations associated with novel bacteria and archaea in deep terrestrial subsurface sediments.</title>
        <authorList>
            <person name="Hernsdorf A.W."/>
            <person name="Amano Y."/>
            <person name="Miyakawa K."/>
            <person name="Ise K."/>
            <person name="Suzuki Y."/>
            <person name="Anantharaman K."/>
            <person name="Probst A."/>
            <person name="Burstein D."/>
            <person name="Thomas B.C."/>
            <person name="Banfield J.F."/>
        </authorList>
    </citation>
    <scope>NUCLEOTIDE SEQUENCE [LARGE SCALE GENOMIC DNA]</scope>
    <source>
        <strain evidence="4">HGW-Wallbacteria-1</strain>
    </source>
</reference>
<evidence type="ECO:0000256" key="1">
    <source>
        <dbReference type="SAM" id="Coils"/>
    </source>
</evidence>
<feature type="coiled-coil region" evidence="1">
    <location>
        <begin position="455"/>
        <end position="482"/>
    </location>
</feature>
<evidence type="ECO:0000259" key="3">
    <source>
        <dbReference type="PROSITE" id="PS50042"/>
    </source>
</evidence>
<feature type="compositionally biased region" description="Basic residues" evidence="2">
    <location>
        <begin position="295"/>
        <end position="319"/>
    </location>
</feature>
<dbReference type="Gene3D" id="2.60.120.10">
    <property type="entry name" value="Jelly Rolls"/>
    <property type="match status" value="1"/>
</dbReference>
<feature type="domain" description="Cyclic nucleotide-binding" evidence="3">
    <location>
        <begin position="362"/>
        <end position="461"/>
    </location>
</feature>
<dbReference type="EMBL" id="PGXC01000032">
    <property type="protein sequence ID" value="PKK88866.1"/>
    <property type="molecule type" value="Genomic_DNA"/>
</dbReference>
<dbReference type="InterPro" id="IPR018490">
    <property type="entry name" value="cNMP-bd_dom_sf"/>
</dbReference>
<dbReference type="SUPFAM" id="SSF51206">
    <property type="entry name" value="cAMP-binding domain-like"/>
    <property type="match status" value="1"/>
</dbReference>
<dbReference type="InterPro" id="IPR014710">
    <property type="entry name" value="RmlC-like_jellyroll"/>
</dbReference>
<dbReference type="PROSITE" id="PS50042">
    <property type="entry name" value="CNMP_BINDING_3"/>
    <property type="match status" value="1"/>
</dbReference>
<organism evidence="4 5">
    <name type="scientific">Candidatus Wallbacteria bacterium HGW-Wallbacteria-1</name>
    <dbReference type="NCBI Taxonomy" id="2013854"/>
    <lineage>
        <taxon>Bacteria</taxon>
        <taxon>Candidatus Walliibacteriota</taxon>
    </lineage>
</organism>
<protein>
    <recommendedName>
        <fullName evidence="3">Cyclic nucleotide-binding domain-containing protein</fullName>
    </recommendedName>
</protein>
<proteinExistence type="predicted"/>
<accession>A0A2N1PKL2</accession>
<dbReference type="PANTHER" id="PTHR24567:SF74">
    <property type="entry name" value="HTH-TYPE TRANSCRIPTIONAL REGULATOR ARCR"/>
    <property type="match status" value="1"/>
</dbReference>
<keyword evidence="1" id="KW-0175">Coiled coil</keyword>
<dbReference type="InterPro" id="IPR000595">
    <property type="entry name" value="cNMP-bd_dom"/>
</dbReference>
<gene>
    <name evidence="4" type="ORF">CVV64_16915</name>
</gene>
<evidence type="ECO:0000313" key="4">
    <source>
        <dbReference type="EMBL" id="PKK88866.1"/>
    </source>
</evidence>
<dbReference type="GO" id="GO:0003700">
    <property type="term" value="F:DNA-binding transcription factor activity"/>
    <property type="evidence" value="ECO:0007669"/>
    <property type="project" value="TreeGrafter"/>
</dbReference>
<name>A0A2N1PKL2_9BACT</name>
<dbReference type="InterPro" id="IPR050397">
    <property type="entry name" value="Env_Response_Regulators"/>
</dbReference>
<dbReference type="SMART" id="SM00100">
    <property type="entry name" value="cNMP"/>
    <property type="match status" value="1"/>
</dbReference>
<dbReference type="PANTHER" id="PTHR24567">
    <property type="entry name" value="CRP FAMILY TRANSCRIPTIONAL REGULATORY PROTEIN"/>
    <property type="match status" value="1"/>
</dbReference>
<dbReference type="GO" id="GO:0005829">
    <property type="term" value="C:cytosol"/>
    <property type="evidence" value="ECO:0007669"/>
    <property type="project" value="TreeGrafter"/>
</dbReference>